<dbReference type="PROSITE" id="PS50828">
    <property type="entry name" value="SMR"/>
    <property type="match status" value="1"/>
</dbReference>
<proteinExistence type="predicted"/>
<dbReference type="InterPro" id="IPR036063">
    <property type="entry name" value="Smr_dom_sf"/>
</dbReference>
<comment type="caution">
    <text evidence="2">The sequence shown here is derived from an EMBL/GenBank/DDBJ whole genome shotgun (WGS) entry which is preliminary data.</text>
</comment>
<protein>
    <submittedName>
        <fullName evidence="2">DNA mismatch repair protein MutS</fullName>
    </submittedName>
</protein>
<keyword evidence="3" id="KW-1185">Reference proteome</keyword>
<reference evidence="2 3" key="1">
    <citation type="journal article" date="2018" name="Int. J. Syst. Evol. Microbiol.">
        <title>Parvibium lacunae gen. nov., sp. nov., a new member of the family Alcaligenaceae isolated from a freshwater pond.</title>
        <authorList>
            <person name="Chen W.M."/>
            <person name="Xie P.B."/>
            <person name="Hsu M.Y."/>
            <person name="Sheu S.Y."/>
        </authorList>
    </citation>
    <scope>NUCLEOTIDE SEQUENCE [LARGE SCALE GENOMIC DNA]</scope>
    <source>
        <strain evidence="2 3">KMB9</strain>
    </source>
</reference>
<feature type="domain" description="Smr" evidence="1">
    <location>
        <begin position="166"/>
        <end position="247"/>
    </location>
</feature>
<dbReference type="PANTHER" id="PTHR35562:SF2">
    <property type="entry name" value="DNA ENDONUCLEASE SMRA-RELATED"/>
    <property type="match status" value="1"/>
</dbReference>
<sequence length="249" mass="27572">MCKIMSIDKRSPVLALAAWPHWTHNATSNHKNDMASRGRKEPGWAQLAALRTALSDEAARRVKAAAEAAAAQAQKEAEQGLFLAAVKDAQPLKTAPRHASPPPYPAPVAHQRQQTEREILKATLSDELDSSSLLETDENLSFHQPHVGQDVVRKLRRGQWVIQAQLDLHGLRTDQARDALAAFIRDCRRREKRCLRIIHGKGHGSINKEPVLKRKVISWLRQKTEVLAFCQARPADGGAGAVIVLLSLD</sequence>
<evidence type="ECO:0000259" key="1">
    <source>
        <dbReference type="PROSITE" id="PS50828"/>
    </source>
</evidence>
<evidence type="ECO:0000313" key="2">
    <source>
        <dbReference type="EMBL" id="RCS59768.1"/>
    </source>
</evidence>
<dbReference type="Gene3D" id="3.30.1370.110">
    <property type="match status" value="1"/>
</dbReference>
<dbReference type="EMBL" id="QPGB01000001">
    <property type="protein sequence ID" value="RCS59768.1"/>
    <property type="molecule type" value="Genomic_DNA"/>
</dbReference>
<dbReference type="Pfam" id="PF01713">
    <property type="entry name" value="Smr"/>
    <property type="match status" value="1"/>
</dbReference>
<organism evidence="2 3">
    <name type="scientific">Parvibium lacunae</name>
    <dbReference type="NCBI Taxonomy" id="1888893"/>
    <lineage>
        <taxon>Bacteria</taxon>
        <taxon>Pseudomonadati</taxon>
        <taxon>Pseudomonadota</taxon>
        <taxon>Betaproteobacteria</taxon>
        <taxon>Burkholderiales</taxon>
        <taxon>Alcaligenaceae</taxon>
        <taxon>Parvibium</taxon>
    </lineage>
</organism>
<evidence type="ECO:0000313" key="3">
    <source>
        <dbReference type="Proteomes" id="UP000252357"/>
    </source>
</evidence>
<name>A0A368L7T7_9BURK</name>
<gene>
    <name evidence="2" type="ORF">DU000_03425</name>
</gene>
<dbReference type="PANTHER" id="PTHR35562">
    <property type="entry name" value="DNA ENDONUCLEASE SMRA-RELATED"/>
    <property type="match status" value="1"/>
</dbReference>
<dbReference type="AlphaFoldDB" id="A0A368L7T7"/>
<dbReference type="InterPro" id="IPR002625">
    <property type="entry name" value="Smr_dom"/>
</dbReference>
<accession>A0A368L7T7</accession>
<dbReference type="Proteomes" id="UP000252357">
    <property type="component" value="Unassembled WGS sequence"/>
</dbReference>
<dbReference type="SMART" id="SM00463">
    <property type="entry name" value="SMR"/>
    <property type="match status" value="1"/>
</dbReference>
<dbReference type="SUPFAM" id="SSF160443">
    <property type="entry name" value="SMR domain-like"/>
    <property type="match status" value="1"/>
</dbReference>